<dbReference type="SUPFAM" id="SSF56784">
    <property type="entry name" value="HAD-like"/>
    <property type="match status" value="1"/>
</dbReference>
<protein>
    <submittedName>
        <fullName evidence="1">Haloacid dehalogenase</fullName>
    </submittedName>
</protein>
<proteinExistence type="predicted"/>
<evidence type="ECO:0000313" key="2">
    <source>
        <dbReference type="Proteomes" id="UP000515220"/>
    </source>
</evidence>
<dbReference type="Gene3D" id="3.40.50.1000">
    <property type="entry name" value="HAD superfamily/HAD-like"/>
    <property type="match status" value="2"/>
</dbReference>
<dbReference type="GO" id="GO:0005737">
    <property type="term" value="C:cytoplasm"/>
    <property type="evidence" value="ECO:0007669"/>
    <property type="project" value="TreeGrafter"/>
</dbReference>
<organism evidence="1 2">
    <name type="scientific">Acetobacter aceti</name>
    <dbReference type="NCBI Taxonomy" id="435"/>
    <lineage>
        <taxon>Bacteria</taxon>
        <taxon>Pseudomonadati</taxon>
        <taxon>Pseudomonadota</taxon>
        <taxon>Alphaproteobacteria</taxon>
        <taxon>Acetobacterales</taxon>
        <taxon>Acetobacteraceae</taxon>
        <taxon>Acetobacter</taxon>
        <taxon>Acetobacter subgen. Acetobacter</taxon>
    </lineage>
</organism>
<sequence>MSERKIEALQGIAPLLDRYDGFIVDLWGTVHNGVRPFPGVLDCLRILKERGKRIVLLSNAPRPAAIIRDQLATMGVDGSLYDGIITSGEVTWRVLAGCTDPSVAQAWPWVKTLGKRVFHIGGQHDLSMFEGLGVELVSNPADATFVLNTGPDERRGQTELEPYLEILSACAVRDLPMICANPDMEVMRDGVRLICAGLLARAYEQKGGVVQWIGKPFPPVYEPVFELLGDIPKNRILAAGDALATDIRGAANVGVDALWVLAGIHGEGLADDPAQAQEEADGAGLAPVASVPAFIL</sequence>
<evidence type="ECO:0000313" key="1">
    <source>
        <dbReference type="EMBL" id="BCI68494.1"/>
    </source>
</evidence>
<dbReference type="InterPro" id="IPR023214">
    <property type="entry name" value="HAD_sf"/>
</dbReference>
<dbReference type="NCBIfam" id="TIGR01459">
    <property type="entry name" value="HAD-SF-IIA-hyp4"/>
    <property type="match status" value="1"/>
</dbReference>
<dbReference type="Pfam" id="PF13344">
    <property type="entry name" value="Hydrolase_6"/>
    <property type="match status" value="1"/>
</dbReference>
<dbReference type="PANTHER" id="PTHR19288:SF90">
    <property type="entry name" value="OS08G0542600 PROTEIN"/>
    <property type="match status" value="1"/>
</dbReference>
<name>A0A6S6PTV0_ACEAC</name>
<dbReference type="AlphaFoldDB" id="A0A6S6PTV0"/>
<accession>A0A6S6PTV0</accession>
<dbReference type="InterPro" id="IPR006357">
    <property type="entry name" value="HAD-SF_hydro_IIA"/>
</dbReference>
<dbReference type="Pfam" id="PF13242">
    <property type="entry name" value="Hydrolase_like"/>
    <property type="match status" value="1"/>
</dbReference>
<dbReference type="NCBIfam" id="TIGR01460">
    <property type="entry name" value="HAD-SF-IIA"/>
    <property type="match status" value="1"/>
</dbReference>
<dbReference type="CDD" id="cd07525">
    <property type="entry name" value="HAD_like"/>
    <property type="match status" value="1"/>
</dbReference>
<dbReference type="RefSeq" id="WP_099347528.1">
    <property type="nucleotide sequence ID" value="NZ_AP023326.1"/>
</dbReference>
<dbReference type="InterPro" id="IPR036412">
    <property type="entry name" value="HAD-like_sf"/>
</dbReference>
<dbReference type="Proteomes" id="UP000515220">
    <property type="component" value="Chromosome"/>
</dbReference>
<gene>
    <name evidence="1" type="ORF">AAJCM20276_31180</name>
</gene>
<dbReference type="EMBL" id="AP023326">
    <property type="protein sequence ID" value="BCI68494.1"/>
    <property type="molecule type" value="Genomic_DNA"/>
</dbReference>
<dbReference type="InterPro" id="IPR006356">
    <property type="entry name" value="HAD-SF_hydro_IIA_hyp3"/>
</dbReference>
<reference evidence="1 2" key="1">
    <citation type="submission" date="2020-07" db="EMBL/GenBank/DDBJ databases">
        <title>Complete Genome Sequence of an acetic acid bacterium, Acetobacter aceti JCM20276.</title>
        <authorList>
            <person name="Hirose Y."/>
            <person name="Mihara H."/>
        </authorList>
    </citation>
    <scope>NUCLEOTIDE SEQUENCE [LARGE SCALE GENOMIC DNA]</scope>
    <source>
        <strain evidence="1 2">JCM20276</strain>
    </source>
</reference>
<dbReference type="PANTHER" id="PTHR19288">
    <property type="entry name" value="4-NITROPHENYLPHOSPHATASE-RELATED"/>
    <property type="match status" value="1"/>
</dbReference>
<dbReference type="GO" id="GO:0016791">
    <property type="term" value="F:phosphatase activity"/>
    <property type="evidence" value="ECO:0007669"/>
    <property type="project" value="TreeGrafter"/>
</dbReference>